<evidence type="ECO:0000313" key="3">
    <source>
        <dbReference type="Proteomes" id="UP000185161"/>
    </source>
</evidence>
<accession>A0A1L6JBV9</accession>
<name>A0A1L6JBV9_9SPHN</name>
<organism evidence="1 3">
    <name type="scientific">Sphingomonas koreensis</name>
    <dbReference type="NCBI Taxonomy" id="93064"/>
    <lineage>
        <taxon>Bacteria</taxon>
        <taxon>Pseudomonadati</taxon>
        <taxon>Pseudomonadota</taxon>
        <taxon>Alphaproteobacteria</taxon>
        <taxon>Sphingomonadales</taxon>
        <taxon>Sphingomonadaceae</taxon>
        <taxon>Sphingomonas</taxon>
    </lineage>
</organism>
<sequence>MAIKYPPAPFNLRRAKWRVPFPAQRNRSGWTGTSKVIGLPGAAVWQAEGDFVTIVSEANMRPWRAFFLSLKGPVNKFPLRAVEAQQTTHPNPTVRAGGNSGTTVPLAGLPASTAVLPTGAMMTVVLPSGHHRLVCLMAPLNSNGSGQGTATFEPELCEVPAEGAAVEIQWPYGLMSLTSDPPGWDVEPGQTYTFPLRCEEAK</sequence>
<dbReference type="AlphaFoldDB" id="A0A1L6JBV9"/>
<evidence type="ECO:0000313" key="2">
    <source>
        <dbReference type="EMBL" id="RSV02570.1"/>
    </source>
</evidence>
<dbReference type="OrthoDB" id="7566370at2"/>
<dbReference type="RefSeq" id="WP_075152004.1">
    <property type="nucleotide sequence ID" value="NZ_CP018820.1"/>
</dbReference>
<dbReference type="EMBL" id="QQWO01000009">
    <property type="protein sequence ID" value="RSV02570.1"/>
    <property type="molecule type" value="Genomic_DNA"/>
</dbReference>
<dbReference type="Proteomes" id="UP000286681">
    <property type="component" value="Unassembled WGS sequence"/>
</dbReference>
<dbReference type="GeneID" id="44133649"/>
<evidence type="ECO:0000313" key="1">
    <source>
        <dbReference type="EMBL" id="APR53366.1"/>
    </source>
</evidence>
<reference evidence="3" key="2">
    <citation type="submission" date="2016-12" db="EMBL/GenBank/DDBJ databases">
        <title>Whole genome sequencing of Sphingomonas sp. ABOJV.</title>
        <authorList>
            <person name="Conlan S."/>
            <person name="Thomas P.J."/>
            <person name="Mullikin J."/>
            <person name="Palmore T.N."/>
            <person name="Frank K.M."/>
            <person name="Segre J.A."/>
        </authorList>
    </citation>
    <scope>NUCLEOTIDE SEQUENCE [LARGE SCALE GENOMIC DNA]</scope>
    <source>
        <strain evidence="3">ABOJV</strain>
    </source>
</reference>
<evidence type="ECO:0000313" key="4">
    <source>
        <dbReference type="Proteomes" id="UP000286681"/>
    </source>
</evidence>
<reference evidence="1" key="1">
    <citation type="submission" date="2016-12" db="EMBL/GenBank/DDBJ databases">
        <title>Whole genome sequencing of Sphingomonas koreensis.</title>
        <authorList>
            <person name="Conlan S."/>
            <person name="Thomas P.J."/>
            <person name="Mullikin J."/>
            <person name="Palmore T.N."/>
            <person name="Frank K.M."/>
            <person name="Segre J.A."/>
        </authorList>
    </citation>
    <scope>NUCLEOTIDE SEQUENCE</scope>
    <source>
        <strain evidence="1">ABOJV</strain>
    </source>
</reference>
<keyword evidence="3" id="KW-1185">Reference proteome</keyword>
<protein>
    <submittedName>
        <fullName evidence="1">Uncharacterized protein</fullName>
    </submittedName>
</protein>
<dbReference type="STRING" id="93064.BRX40_13850"/>
<reference evidence="2 4" key="3">
    <citation type="submission" date="2018-07" db="EMBL/GenBank/DDBJ databases">
        <title>Genomic and Epidemiologic Investigation of an Indolent Hospital Outbreak.</title>
        <authorList>
            <person name="Johnson R.C."/>
            <person name="Deming C."/>
            <person name="Conlan S."/>
            <person name="Zellmer C.J."/>
            <person name="Michelin A.V."/>
            <person name="Lee-Lin S."/>
            <person name="Thomas P.J."/>
            <person name="Park M."/>
            <person name="Weingarten R.A."/>
            <person name="Less J."/>
            <person name="Dekker J.P."/>
            <person name="Frank K.M."/>
            <person name="Musser K.A."/>
            <person name="Mcquiston J.R."/>
            <person name="Henderson D.K."/>
            <person name="Lau A.F."/>
            <person name="Palmore T.N."/>
            <person name="Segre J.A."/>
        </authorList>
    </citation>
    <scope>NUCLEOTIDE SEQUENCE [LARGE SCALE GENOMIC DNA]</scope>
    <source>
        <strain evidence="2 4">SK-NIH.Env10_0317</strain>
    </source>
</reference>
<dbReference type="Proteomes" id="UP000185161">
    <property type="component" value="Chromosome"/>
</dbReference>
<gene>
    <name evidence="1" type="ORF">BRX40_13850</name>
    <name evidence="2" type="ORF">CA257_11755</name>
</gene>
<dbReference type="KEGG" id="skr:BRX40_13850"/>
<proteinExistence type="predicted"/>
<dbReference type="EMBL" id="CP018820">
    <property type="protein sequence ID" value="APR53366.1"/>
    <property type="molecule type" value="Genomic_DNA"/>
</dbReference>